<dbReference type="InParanoid" id="A0A286UUX1"/>
<dbReference type="OrthoDB" id="5316007at2759"/>
<dbReference type="AlphaFoldDB" id="A0A286UUX1"/>
<protein>
    <submittedName>
        <fullName evidence="3">Fruit-body specific D</fullName>
    </submittedName>
</protein>
<evidence type="ECO:0000313" key="3">
    <source>
        <dbReference type="EMBL" id="PAV23406.1"/>
    </source>
</evidence>
<proteinExistence type="predicted"/>
<sequence>MIGSPRWKMPTVDILAVSNLYIMLLRLFGGRNMQLTSLCLLIWFYVPSVQAFFITSPGSSQGWEIGASNQLQWNRVSTDPSSIDIILTNENKKILSQDTVLLTNVDASRQSEVIILPTNLTPGPSYRVNLNKGAAILAQSNEFDISSDQSSVTSIGGSSLLNINISTKTFATLPLHQSDTFVSETQVKTTSTLTSSSATPATQSEALTSKISSFTVVGQTSPDGTITSQVRSTETAETNSNFDPLLLEGVELTGFEFDQSFTTIAKC</sequence>
<dbReference type="InterPro" id="IPR018466">
    <property type="entry name" value="Kre9/Knh1-like_N"/>
</dbReference>
<dbReference type="EMBL" id="NBII01000001">
    <property type="protein sequence ID" value="PAV23406.1"/>
    <property type="molecule type" value="Genomic_DNA"/>
</dbReference>
<name>A0A286UUX1_9AGAM</name>
<accession>A0A286UUX1</accession>
<evidence type="ECO:0000259" key="2">
    <source>
        <dbReference type="Pfam" id="PF10342"/>
    </source>
</evidence>
<dbReference type="Proteomes" id="UP000217199">
    <property type="component" value="Unassembled WGS sequence"/>
</dbReference>
<dbReference type="PANTHER" id="PTHR35185">
    <property type="entry name" value="SERINE/THREONINE-RICH PROTEIN ADG2-RELATED"/>
    <property type="match status" value="1"/>
</dbReference>
<reference evidence="3 4" key="1">
    <citation type="journal article" date="2017" name="Mol. Ecol.">
        <title>Comparative and population genomic landscape of Phellinus noxius: A hypervariable fungus causing root rot in trees.</title>
        <authorList>
            <person name="Chung C.L."/>
            <person name="Lee T.J."/>
            <person name="Akiba M."/>
            <person name="Lee H.H."/>
            <person name="Kuo T.H."/>
            <person name="Liu D."/>
            <person name="Ke H.M."/>
            <person name="Yokoi T."/>
            <person name="Roa M.B."/>
            <person name="Lu M.J."/>
            <person name="Chang Y.Y."/>
            <person name="Ann P.J."/>
            <person name="Tsai J.N."/>
            <person name="Chen C.Y."/>
            <person name="Tzean S.S."/>
            <person name="Ota Y."/>
            <person name="Hattori T."/>
            <person name="Sahashi N."/>
            <person name="Liou R.F."/>
            <person name="Kikuchi T."/>
            <person name="Tsai I.J."/>
        </authorList>
    </citation>
    <scope>NUCLEOTIDE SEQUENCE [LARGE SCALE GENOMIC DNA]</scope>
    <source>
        <strain evidence="3 4">FFPRI411160</strain>
    </source>
</reference>
<organism evidence="3 4">
    <name type="scientific">Pyrrhoderma noxium</name>
    <dbReference type="NCBI Taxonomy" id="2282107"/>
    <lineage>
        <taxon>Eukaryota</taxon>
        <taxon>Fungi</taxon>
        <taxon>Dikarya</taxon>
        <taxon>Basidiomycota</taxon>
        <taxon>Agaricomycotina</taxon>
        <taxon>Agaricomycetes</taxon>
        <taxon>Hymenochaetales</taxon>
        <taxon>Hymenochaetaceae</taxon>
        <taxon>Pyrrhoderma</taxon>
    </lineage>
</organism>
<evidence type="ECO:0000313" key="4">
    <source>
        <dbReference type="Proteomes" id="UP000217199"/>
    </source>
</evidence>
<keyword evidence="1" id="KW-0732">Signal</keyword>
<dbReference type="STRING" id="2282107.A0A286UUX1"/>
<comment type="caution">
    <text evidence="3">The sequence shown here is derived from an EMBL/GenBank/DDBJ whole genome shotgun (WGS) entry which is preliminary data.</text>
</comment>
<feature type="domain" description="Yeast cell wall synthesis Kre9/Knh1-like N-terminal" evidence="2">
    <location>
        <begin position="56"/>
        <end position="145"/>
    </location>
</feature>
<dbReference type="PANTHER" id="PTHR35185:SF1">
    <property type="entry name" value="UPF0619 GPI-ANCHORED MEMBRANE PROTEIN C1322.10"/>
    <property type="match status" value="1"/>
</dbReference>
<dbReference type="InterPro" id="IPR052479">
    <property type="entry name" value="GPI-anchor_Adhesion_Reg"/>
</dbReference>
<gene>
    <name evidence="3" type="ORF">PNOK_0047400</name>
</gene>
<evidence type="ECO:0000256" key="1">
    <source>
        <dbReference type="ARBA" id="ARBA00022729"/>
    </source>
</evidence>
<dbReference type="Pfam" id="PF10342">
    <property type="entry name" value="Kre9_KNH"/>
    <property type="match status" value="1"/>
</dbReference>
<keyword evidence="4" id="KW-1185">Reference proteome</keyword>